<dbReference type="AlphaFoldDB" id="A0A517VDM2"/>
<evidence type="ECO:0000256" key="1">
    <source>
        <dbReference type="ARBA" id="ARBA00022737"/>
    </source>
</evidence>
<keyword evidence="1" id="KW-0677">Repeat</keyword>
<accession>A0A517VDM2</accession>
<dbReference type="Gene3D" id="3.80.10.10">
    <property type="entry name" value="Ribonuclease Inhibitor"/>
    <property type="match status" value="2"/>
</dbReference>
<dbReference type="Pfam" id="PF23598">
    <property type="entry name" value="LRR_14"/>
    <property type="match status" value="1"/>
</dbReference>
<dbReference type="OrthoDB" id="252156at2"/>
<reference evidence="3 4" key="1">
    <citation type="submission" date="2019-02" db="EMBL/GenBank/DDBJ databases">
        <title>Deep-cultivation of Planctomycetes and their phenomic and genomic characterization uncovers novel biology.</title>
        <authorList>
            <person name="Wiegand S."/>
            <person name="Jogler M."/>
            <person name="Boedeker C."/>
            <person name="Pinto D."/>
            <person name="Vollmers J."/>
            <person name="Rivas-Marin E."/>
            <person name="Kohn T."/>
            <person name="Peeters S.H."/>
            <person name="Heuer A."/>
            <person name="Rast P."/>
            <person name="Oberbeckmann S."/>
            <person name="Bunk B."/>
            <person name="Jeske O."/>
            <person name="Meyerdierks A."/>
            <person name="Storesund J.E."/>
            <person name="Kallscheuer N."/>
            <person name="Luecker S."/>
            <person name="Lage O.M."/>
            <person name="Pohl T."/>
            <person name="Merkel B.J."/>
            <person name="Hornburger P."/>
            <person name="Mueller R.-W."/>
            <person name="Bruemmer F."/>
            <person name="Labrenz M."/>
            <person name="Spormann A.M."/>
            <person name="Op den Camp H."/>
            <person name="Overmann J."/>
            <person name="Amann R."/>
            <person name="Jetten M.S.M."/>
            <person name="Mascher T."/>
            <person name="Medema M.H."/>
            <person name="Devos D.P."/>
            <person name="Kaster A.-K."/>
            <person name="Ovreas L."/>
            <person name="Rohde M."/>
            <person name="Galperin M.Y."/>
            <person name="Jogler C."/>
        </authorList>
    </citation>
    <scope>NUCLEOTIDE SEQUENCE [LARGE SCALE GENOMIC DNA]</scope>
    <source>
        <strain evidence="3 4">Pan161</strain>
    </source>
</reference>
<protein>
    <submittedName>
        <fullName evidence="3">Leucine Rich repeats (2 copies)</fullName>
    </submittedName>
</protein>
<dbReference type="PANTHER" id="PTHR12904:SF23">
    <property type="entry name" value="PROTEIN ZER-1 HOMOLOG"/>
    <property type="match status" value="1"/>
</dbReference>
<dbReference type="InterPro" id="IPR032675">
    <property type="entry name" value="LRR_dom_sf"/>
</dbReference>
<dbReference type="InterPro" id="IPR055414">
    <property type="entry name" value="LRR_R13L4/SHOC2-like"/>
</dbReference>
<dbReference type="PANTHER" id="PTHR12904">
    <property type="match status" value="1"/>
</dbReference>
<keyword evidence="4" id="KW-1185">Reference proteome</keyword>
<dbReference type="EMBL" id="CP036343">
    <property type="protein sequence ID" value="QDT91104.1"/>
    <property type="molecule type" value="Genomic_DNA"/>
</dbReference>
<evidence type="ECO:0000313" key="4">
    <source>
        <dbReference type="Proteomes" id="UP000316855"/>
    </source>
</evidence>
<dbReference type="InterPro" id="IPR051341">
    <property type="entry name" value="Zyg-11_UBL_adapter"/>
</dbReference>
<dbReference type="SUPFAM" id="SSF52047">
    <property type="entry name" value="RNI-like"/>
    <property type="match status" value="1"/>
</dbReference>
<dbReference type="Proteomes" id="UP000316855">
    <property type="component" value="Chromosome"/>
</dbReference>
<proteinExistence type="predicted"/>
<organism evidence="3 4">
    <name type="scientific">Gimesia algae</name>
    <dbReference type="NCBI Taxonomy" id="2527971"/>
    <lineage>
        <taxon>Bacteria</taxon>
        <taxon>Pseudomonadati</taxon>
        <taxon>Planctomycetota</taxon>
        <taxon>Planctomycetia</taxon>
        <taxon>Planctomycetales</taxon>
        <taxon>Planctomycetaceae</taxon>
        <taxon>Gimesia</taxon>
    </lineage>
</organism>
<name>A0A517VDM2_9PLAN</name>
<dbReference type="KEGG" id="gax:Pan161_27590"/>
<feature type="domain" description="Disease resistance R13L4/SHOC-2-like LRR" evidence="2">
    <location>
        <begin position="196"/>
        <end position="418"/>
    </location>
</feature>
<dbReference type="RefSeq" id="WP_145227709.1">
    <property type="nucleotide sequence ID" value="NZ_CP036343.1"/>
</dbReference>
<evidence type="ECO:0000259" key="2">
    <source>
        <dbReference type="Pfam" id="PF23598"/>
    </source>
</evidence>
<evidence type="ECO:0000313" key="3">
    <source>
        <dbReference type="EMBL" id="QDT91104.1"/>
    </source>
</evidence>
<gene>
    <name evidence="3" type="ORF">Pan161_27590</name>
</gene>
<sequence length="478" mass="54093">MITIRLETPDQRYLLDPDSIIADLTERFPGTRVTVENYHERRRESVRKLVDEYAAKGKQFLIEKRVLEEIEANETRLGPAREISIPLNDQGDEIEGMVAASRVLLQAKVRADFETVRTIADYLNSLTVGQLFVRDDEDQENQRRLKTLSADQQMQLDGGIDFDELLLPPRQREAVECLRKAGVRMSAGIKQGALNFQLGILEMDETDHLWESMRELEPLVKLSIQNTTLTERGLATLAGLPRLNEIHLRNTTTPGWAFRHLTSFPQLTKLWIDEMELDDTALAAIGELHGLRQLRFRDTSLSDAGFRQLAYLQNLSALNLHRVPVNEGLQELAALEQLTFLGLSVMPQVTGEILAMAGQLSRLEGLSLEMATLTDQDLAHLRGLKQLWRMSLHYTGEDSPPRVTAAGIRAFADLPELKQLTLIKVPLNAAGFRELGQLTQLRYLGLNLPGVPTEWFEELKTQLPECHVSWVEPERKQG</sequence>